<accession>A0AAV1HT35</accession>
<evidence type="ECO:0000313" key="2">
    <source>
        <dbReference type="EMBL" id="CAK0732139.1"/>
    </source>
</evidence>
<protein>
    <recommendedName>
        <fullName evidence="1">ABC1 atypical kinase-like domain-containing protein</fullName>
    </recommendedName>
</protein>
<comment type="caution">
    <text evidence="2">The sequence shown here is derived from an EMBL/GenBank/DDBJ whole genome shotgun (WGS) entry which is preliminary data.</text>
</comment>
<reference evidence="2 3" key="1">
    <citation type="submission" date="2023-10" db="EMBL/GenBank/DDBJ databases">
        <authorList>
            <person name="Maclean D."/>
            <person name="Macfadyen A."/>
        </authorList>
    </citation>
    <scope>NUCLEOTIDE SEQUENCE [LARGE SCALE GENOMIC DNA]</scope>
</reference>
<dbReference type="Proteomes" id="UP001314263">
    <property type="component" value="Unassembled WGS sequence"/>
</dbReference>
<evidence type="ECO:0000313" key="3">
    <source>
        <dbReference type="Proteomes" id="UP001314263"/>
    </source>
</evidence>
<keyword evidence="3" id="KW-1185">Reference proteome</keyword>
<dbReference type="InterPro" id="IPR051130">
    <property type="entry name" value="Mito_struct-func_regulator"/>
</dbReference>
<dbReference type="PANTHER" id="PTHR43173">
    <property type="entry name" value="ABC1 FAMILY PROTEIN"/>
    <property type="match status" value="1"/>
</dbReference>
<proteinExistence type="predicted"/>
<dbReference type="InterPro" id="IPR004147">
    <property type="entry name" value="ABC1_dom"/>
</dbReference>
<gene>
    <name evidence="2" type="ORF">CVIRNUC_000090</name>
</gene>
<dbReference type="EMBL" id="CAUYUE010000001">
    <property type="protein sequence ID" value="CAK0732139.1"/>
    <property type="molecule type" value="Genomic_DNA"/>
</dbReference>
<dbReference type="CDD" id="cd05121">
    <property type="entry name" value="ABC1_ADCK3-like"/>
    <property type="match status" value="1"/>
</dbReference>
<feature type="domain" description="ABC1 atypical kinase-like" evidence="1">
    <location>
        <begin position="204"/>
        <end position="428"/>
    </location>
</feature>
<dbReference type="InterPro" id="IPR011009">
    <property type="entry name" value="Kinase-like_dom_sf"/>
</dbReference>
<name>A0AAV1HT35_9CHLO</name>
<evidence type="ECO:0000259" key="1">
    <source>
        <dbReference type="Pfam" id="PF03109"/>
    </source>
</evidence>
<dbReference type="Gene3D" id="1.10.510.10">
    <property type="entry name" value="Transferase(Phosphotransferase) domain 1"/>
    <property type="match status" value="1"/>
</dbReference>
<dbReference type="Pfam" id="PF03109">
    <property type="entry name" value="ABC1"/>
    <property type="match status" value="1"/>
</dbReference>
<dbReference type="SUPFAM" id="SSF56112">
    <property type="entry name" value="Protein kinase-like (PK-like)"/>
    <property type="match status" value="1"/>
</dbReference>
<sequence>MAVCAFEVSAAAVRRTACLAAVSIAVPNAWPVLELLSLLALLPAELPWVQGAALSSVAKRYSGIIGGLTVAKHLAAKLLPDVARTVRMWRQFLPIYVRCKWTAWRYQEAKGCPAQVVEQRWADRHEKEGQAVHDMLLDLSGMYVKSAQILASKGDFMPEPWCRRLAAMFDSMPPKPWAKVARALQRDLAVSPAGRLMLMQGRQPNVATVFESVLEQPMASASIAQVHGARLSKGVLQELGWRWRAGPEVVLKVQHGDMRGLMDSDVRNLGRLAAFVRDAMPFDVIPLLEEMRDTVPKEFDFLREARLMQVIAARAQAAGLRGVTIPQPLLALSSKELLVMQRMPGTPVSRLLHQQLDARTKAKLQAAVINLLKLFGCMMLQYGLFQADPHPGNLLLQEDGTMVLLDFGQCKALSAERQAALARLVIAMDQGWPAGIVRAMKGMGLEFRSASGGPADALTVSTVASIIFDTRAMPEALVNPLADNAAIKSIPLEHFPRDLFMIGRSLMILRGLTHALDMDVKAAGLWRGYAKAALRHHDLGALAAVNASHDEGITP</sequence>
<dbReference type="PANTHER" id="PTHR43173:SF24">
    <property type="entry name" value="ABC1 ATYPICAL KINASE-LIKE DOMAIN-CONTAINING PROTEIN"/>
    <property type="match status" value="1"/>
</dbReference>
<organism evidence="2 3">
    <name type="scientific">Coccomyxa viridis</name>
    <dbReference type="NCBI Taxonomy" id="1274662"/>
    <lineage>
        <taxon>Eukaryota</taxon>
        <taxon>Viridiplantae</taxon>
        <taxon>Chlorophyta</taxon>
        <taxon>core chlorophytes</taxon>
        <taxon>Trebouxiophyceae</taxon>
        <taxon>Trebouxiophyceae incertae sedis</taxon>
        <taxon>Coccomyxaceae</taxon>
        <taxon>Coccomyxa</taxon>
    </lineage>
</organism>
<dbReference type="AlphaFoldDB" id="A0AAV1HT35"/>